<dbReference type="AlphaFoldDB" id="A0A5D6W8G2"/>
<dbReference type="SMART" id="SM00062">
    <property type="entry name" value="PBPb"/>
    <property type="match status" value="1"/>
</dbReference>
<dbReference type="Proteomes" id="UP000323646">
    <property type="component" value="Unassembled WGS sequence"/>
</dbReference>
<sequence>MKMKKVLALIAGCAFAVFALAGCGGSSNTSSGSGSGAKVLKVGSSIDFAPFEFQDESQKDYQGFDMDLIRAIAKEMGYEVDIQNLGFDGLIPALQGKNIDVIISGMTINDERKQNVLFSDPYYQSGLTMVVRSDEKAITKFSDLKGKKVAVQIGTTSEAEVKKIEGVEVKVLNTPADCFMELKAGGVDAVVNDRPVNDYFITKNGAQGVKALEEKLTAEDYGIAIGKDNKELQEKVNAALKKLKENGEYDKIFAKWFGEKK</sequence>
<feature type="chain" id="PRO_5039194844" evidence="5">
    <location>
        <begin position="22"/>
        <end position="261"/>
    </location>
</feature>
<dbReference type="Pfam" id="PF00497">
    <property type="entry name" value="SBP_bac_3"/>
    <property type="match status" value="1"/>
</dbReference>
<evidence type="ECO:0000256" key="1">
    <source>
        <dbReference type="ARBA" id="ARBA00004196"/>
    </source>
</evidence>
<dbReference type="PROSITE" id="PS01039">
    <property type="entry name" value="SBP_BACTERIAL_3"/>
    <property type="match status" value="1"/>
</dbReference>
<feature type="signal peptide" evidence="5">
    <location>
        <begin position="1"/>
        <end position="21"/>
    </location>
</feature>
<dbReference type="InterPro" id="IPR018313">
    <property type="entry name" value="SBP_3_CS"/>
</dbReference>
<comment type="caution">
    <text evidence="8">The sequence shown here is derived from an EMBL/GenBank/DDBJ whole genome shotgun (WGS) entry which is preliminary data.</text>
</comment>
<comment type="similarity">
    <text evidence="2 4">Belongs to the bacterial solute-binding protein 3 family.</text>
</comment>
<feature type="domain" description="Ionotropic glutamate receptor C-terminal" evidence="7">
    <location>
        <begin position="39"/>
        <end position="259"/>
    </location>
</feature>
<proteinExistence type="inferred from homology"/>
<evidence type="ECO:0000313" key="9">
    <source>
        <dbReference type="Proteomes" id="UP000323646"/>
    </source>
</evidence>
<name>A0A5D6W8G2_9FIRM</name>
<dbReference type="Gene3D" id="3.40.190.10">
    <property type="entry name" value="Periplasmic binding protein-like II"/>
    <property type="match status" value="2"/>
</dbReference>
<evidence type="ECO:0000256" key="3">
    <source>
        <dbReference type="ARBA" id="ARBA00022729"/>
    </source>
</evidence>
<dbReference type="OrthoDB" id="9774451at2"/>
<dbReference type="InterPro" id="IPR001320">
    <property type="entry name" value="Iontro_rcpt_C"/>
</dbReference>
<reference evidence="8 9" key="1">
    <citation type="submission" date="2019-08" db="EMBL/GenBank/DDBJ databases">
        <title>Selenomonas sp. mPRGC5 and Selenomonas sp. mPRGC8 isolated from ruminal fluid of dairy goat (Capra hircus).</title>
        <authorList>
            <person name="Poothong S."/>
            <person name="Nuengjamnong C."/>
            <person name="Tanasupawat S."/>
        </authorList>
    </citation>
    <scope>NUCLEOTIDE SEQUENCE [LARGE SCALE GENOMIC DNA]</scope>
    <source>
        <strain evidence="9">mPRGC5</strain>
    </source>
</reference>
<feature type="domain" description="Solute-binding protein family 3/N-terminal" evidence="6">
    <location>
        <begin position="39"/>
        <end position="260"/>
    </location>
</feature>
<evidence type="ECO:0000256" key="2">
    <source>
        <dbReference type="ARBA" id="ARBA00010333"/>
    </source>
</evidence>
<dbReference type="CDD" id="cd13624">
    <property type="entry name" value="PBP2_Arg_Lys_His"/>
    <property type="match status" value="1"/>
</dbReference>
<evidence type="ECO:0000259" key="7">
    <source>
        <dbReference type="SMART" id="SM00079"/>
    </source>
</evidence>
<dbReference type="SUPFAM" id="SSF53850">
    <property type="entry name" value="Periplasmic binding protein-like II"/>
    <property type="match status" value="1"/>
</dbReference>
<dbReference type="InterPro" id="IPR001638">
    <property type="entry name" value="Solute-binding_3/MltF_N"/>
</dbReference>
<keyword evidence="3 5" id="KW-0732">Signal</keyword>
<dbReference type="PROSITE" id="PS51257">
    <property type="entry name" value="PROKAR_LIPOPROTEIN"/>
    <property type="match status" value="1"/>
</dbReference>
<dbReference type="GO" id="GO:0016020">
    <property type="term" value="C:membrane"/>
    <property type="evidence" value="ECO:0007669"/>
    <property type="project" value="InterPro"/>
</dbReference>
<dbReference type="PANTHER" id="PTHR35936:SF17">
    <property type="entry name" value="ARGININE-BINDING EXTRACELLULAR PROTEIN ARTP"/>
    <property type="match status" value="1"/>
</dbReference>
<accession>A0A5D6W8G2</accession>
<dbReference type="SMART" id="SM00079">
    <property type="entry name" value="PBPe"/>
    <property type="match status" value="1"/>
</dbReference>
<comment type="subcellular location">
    <subcellularLocation>
        <location evidence="1">Cell envelope</location>
    </subcellularLocation>
</comment>
<protein>
    <submittedName>
        <fullName evidence="8">Basic amino acid ABC transporter substrate-binding protein</fullName>
    </submittedName>
</protein>
<evidence type="ECO:0000259" key="6">
    <source>
        <dbReference type="SMART" id="SM00062"/>
    </source>
</evidence>
<dbReference type="EMBL" id="VTOY01000002">
    <property type="protein sequence ID" value="TYZ24126.1"/>
    <property type="molecule type" value="Genomic_DNA"/>
</dbReference>
<organism evidence="8 9">
    <name type="scientific">Selenomonas ruminis</name>
    <dbReference type="NCBI Taxonomy" id="2593411"/>
    <lineage>
        <taxon>Bacteria</taxon>
        <taxon>Bacillati</taxon>
        <taxon>Bacillota</taxon>
        <taxon>Negativicutes</taxon>
        <taxon>Selenomonadales</taxon>
        <taxon>Selenomonadaceae</taxon>
        <taxon>Selenomonas</taxon>
    </lineage>
</organism>
<dbReference type="GO" id="GO:0015276">
    <property type="term" value="F:ligand-gated monoatomic ion channel activity"/>
    <property type="evidence" value="ECO:0007669"/>
    <property type="project" value="InterPro"/>
</dbReference>
<keyword evidence="9" id="KW-1185">Reference proteome</keyword>
<dbReference type="PANTHER" id="PTHR35936">
    <property type="entry name" value="MEMBRANE-BOUND LYTIC MUREIN TRANSGLYCOSYLASE F"/>
    <property type="match status" value="1"/>
</dbReference>
<evidence type="ECO:0000256" key="5">
    <source>
        <dbReference type="SAM" id="SignalP"/>
    </source>
</evidence>
<gene>
    <name evidence="8" type="ORF">FZ040_05250</name>
</gene>
<dbReference type="RefSeq" id="WP_149171030.1">
    <property type="nucleotide sequence ID" value="NZ_VTOY01000002.1"/>
</dbReference>
<evidence type="ECO:0000256" key="4">
    <source>
        <dbReference type="RuleBase" id="RU003744"/>
    </source>
</evidence>
<evidence type="ECO:0000313" key="8">
    <source>
        <dbReference type="EMBL" id="TYZ24126.1"/>
    </source>
</evidence>
<dbReference type="GO" id="GO:0030313">
    <property type="term" value="C:cell envelope"/>
    <property type="evidence" value="ECO:0007669"/>
    <property type="project" value="UniProtKB-SubCell"/>
</dbReference>